<dbReference type="PANTHER" id="PTHR36582">
    <property type="entry name" value="ANTITOXIN PARD"/>
    <property type="match status" value="1"/>
</dbReference>
<evidence type="ECO:0000256" key="3">
    <source>
        <dbReference type="ARBA" id="ARBA00022649"/>
    </source>
</evidence>
<dbReference type="PANTHER" id="PTHR36582:SF2">
    <property type="entry name" value="ANTITOXIN PARD"/>
    <property type="match status" value="1"/>
</dbReference>
<dbReference type="InterPro" id="IPR022789">
    <property type="entry name" value="ParD"/>
</dbReference>
<dbReference type="CDD" id="cd22231">
    <property type="entry name" value="RHH_NikR_HicB-like"/>
    <property type="match status" value="1"/>
</dbReference>
<reference evidence="5" key="2">
    <citation type="submission" date="2020-09" db="EMBL/GenBank/DDBJ databases">
        <authorList>
            <person name="Sun Q."/>
            <person name="Kim S."/>
        </authorList>
    </citation>
    <scope>NUCLEOTIDE SEQUENCE</scope>
    <source>
        <strain evidence="5">KCTC 22169</strain>
    </source>
</reference>
<dbReference type="AlphaFoldDB" id="A0A918NFE4"/>
<dbReference type="SUPFAM" id="SSF47598">
    <property type="entry name" value="Ribbon-helix-helix"/>
    <property type="match status" value="1"/>
</dbReference>
<accession>A0A918NFE4</accession>
<protein>
    <recommendedName>
        <fullName evidence="2">Antitoxin ParD</fullName>
    </recommendedName>
</protein>
<evidence type="ECO:0000313" key="6">
    <source>
        <dbReference type="Proteomes" id="UP000626148"/>
    </source>
</evidence>
<comment type="function">
    <text evidence="4">Antitoxin component of a type II toxin-antitoxin (TA) system. Neutralizes the effect of toxin ParE.</text>
</comment>
<reference evidence="5" key="1">
    <citation type="journal article" date="2014" name="Int. J. Syst. Evol. Microbiol.">
        <title>Complete genome sequence of Corynebacterium casei LMG S-19264T (=DSM 44701T), isolated from a smear-ripened cheese.</title>
        <authorList>
            <consortium name="US DOE Joint Genome Institute (JGI-PGF)"/>
            <person name="Walter F."/>
            <person name="Albersmeier A."/>
            <person name="Kalinowski J."/>
            <person name="Ruckert C."/>
        </authorList>
    </citation>
    <scope>NUCLEOTIDE SEQUENCE</scope>
    <source>
        <strain evidence="5">KCTC 22169</strain>
    </source>
</reference>
<dbReference type="Pfam" id="PF03693">
    <property type="entry name" value="ParD_antitoxin"/>
    <property type="match status" value="1"/>
</dbReference>
<evidence type="ECO:0000256" key="4">
    <source>
        <dbReference type="ARBA" id="ARBA00037106"/>
    </source>
</evidence>
<gene>
    <name evidence="5" type="ORF">GCM10007392_37720</name>
</gene>
<dbReference type="InterPro" id="IPR010985">
    <property type="entry name" value="Ribbon_hlx_hlx"/>
</dbReference>
<keyword evidence="6" id="KW-1185">Reference proteome</keyword>
<comment type="similarity">
    <text evidence="1">Belongs to the ParD antitoxin family.</text>
</comment>
<dbReference type="Gene3D" id="6.10.10.120">
    <property type="entry name" value="Antitoxin ParD1-like"/>
    <property type="match status" value="1"/>
</dbReference>
<sequence>MSRTITFQPSPELSAFIEAQIETGGFASQSEVVRAGLRLLQEQTAASKLQQLRRLIEEGETSGEPIPWDVEGFLAKVTKDTDGSTDD</sequence>
<evidence type="ECO:0000256" key="1">
    <source>
        <dbReference type="ARBA" id="ARBA00008580"/>
    </source>
</evidence>
<dbReference type="Proteomes" id="UP000626148">
    <property type="component" value="Unassembled WGS sequence"/>
</dbReference>
<name>A0A918NFE4_9GAMM</name>
<dbReference type="InterPro" id="IPR038296">
    <property type="entry name" value="ParD_sf"/>
</dbReference>
<comment type="caution">
    <text evidence="5">The sequence shown here is derived from an EMBL/GenBank/DDBJ whole genome shotgun (WGS) entry which is preliminary data.</text>
</comment>
<dbReference type="RefSeq" id="WP_189611627.1">
    <property type="nucleotide sequence ID" value="NZ_BMXR01000010.1"/>
</dbReference>
<dbReference type="EMBL" id="BMXR01000010">
    <property type="protein sequence ID" value="GGX66485.1"/>
    <property type="molecule type" value="Genomic_DNA"/>
</dbReference>
<proteinExistence type="inferred from homology"/>
<evidence type="ECO:0000313" key="5">
    <source>
        <dbReference type="EMBL" id="GGX66485.1"/>
    </source>
</evidence>
<dbReference type="GO" id="GO:0006355">
    <property type="term" value="P:regulation of DNA-templated transcription"/>
    <property type="evidence" value="ECO:0007669"/>
    <property type="project" value="InterPro"/>
</dbReference>
<keyword evidence="3" id="KW-1277">Toxin-antitoxin system</keyword>
<organism evidence="5 6">
    <name type="scientific">Saccharospirillum salsuginis</name>
    <dbReference type="NCBI Taxonomy" id="418750"/>
    <lineage>
        <taxon>Bacteria</taxon>
        <taxon>Pseudomonadati</taxon>
        <taxon>Pseudomonadota</taxon>
        <taxon>Gammaproteobacteria</taxon>
        <taxon>Oceanospirillales</taxon>
        <taxon>Saccharospirillaceae</taxon>
        <taxon>Saccharospirillum</taxon>
    </lineage>
</organism>
<evidence type="ECO:0000256" key="2">
    <source>
        <dbReference type="ARBA" id="ARBA00017940"/>
    </source>
</evidence>
<dbReference type="NCBIfam" id="TIGR02606">
    <property type="entry name" value="antidote_CC2985"/>
    <property type="match status" value="1"/>
</dbReference>